<dbReference type="InterPro" id="IPR050298">
    <property type="entry name" value="Gram-neg_bact_OMP"/>
</dbReference>
<sequence>MKKQLITLATATAMTAPAAVLADSHDSHSPEIYGQVHMSMNHIDNDDTEGEDSALNISSNSSRFGIRGSEEIQPGLTGIYQLELGVHWGGQGSDKTSTTGDDSIWRQVRDSYVGLEGDFGTLRAGRLPAANQYIYDANFFINTIGDPGGLTGFDIAGNAGIGGRYSSAVQYTAPMVGPLGASVTVAPSNNGADEHSMILRGTYEEGPFFGAVNYISKPDATVEDPEDDDITSQHDLQFLVLSGGYEQNGLRVAGLYGLVLDDDDLTDGAPEIDGEDSFFSLGASFDITAQGTVKGQYTAYMADEGSEGDSNLFAIGYDHALSDRTTAYAVYAHMDNDEMASRGVDGYGHGGGPDDLAGPNNDADPNAFSVGVTHNF</sequence>
<evidence type="ECO:0000256" key="5">
    <source>
        <dbReference type="ARBA" id="ARBA00022692"/>
    </source>
</evidence>
<evidence type="ECO:0000313" key="15">
    <source>
        <dbReference type="Proteomes" id="UP000000647"/>
    </source>
</evidence>
<feature type="domain" description="Porin" evidence="13">
    <location>
        <begin position="9"/>
        <end position="337"/>
    </location>
</feature>
<keyword evidence="6 12" id="KW-0732">Signal</keyword>
<dbReference type="InterPro" id="IPR033900">
    <property type="entry name" value="Gram_neg_porin_domain"/>
</dbReference>
<keyword evidence="10" id="KW-0998">Cell outer membrane</keyword>
<reference evidence="15" key="1">
    <citation type="submission" date="2006-12" db="EMBL/GenBank/DDBJ databases">
        <title>Complete sequence of Halorhodospira halophila SL1.</title>
        <authorList>
            <consortium name="US DOE Joint Genome Institute"/>
            <person name="Copeland A."/>
            <person name="Lucas S."/>
            <person name="Lapidus A."/>
            <person name="Barry K."/>
            <person name="Detter J.C."/>
            <person name="Glavina del Rio T."/>
            <person name="Hammon N."/>
            <person name="Israni S."/>
            <person name="Dalin E."/>
            <person name="Tice H."/>
            <person name="Pitluck S."/>
            <person name="Saunders E."/>
            <person name="Brettin T."/>
            <person name="Bruce D."/>
            <person name="Han C."/>
            <person name="Tapia R."/>
            <person name="Schmutz J."/>
            <person name="Larimer F."/>
            <person name="Land M."/>
            <person name="Hauser L."/>
            <person name="Kyrpides N."/>
            <person name="Mikhailova N."/>
            <person name="Hoff W."/>
            <person name="Richardson P."/>
        </authorList>
    </citation>
    <scope>NUCLEOTIDE SEQUENCE [LARGE SCALE GENOMIC DNA]</scope>
    <source>
        <strain evidence="15">DSM 244 / SL1</strain>
    </source>
</reference>
<dbReference type="Gene3D" id="2.40.160.10">
    <property type="entry name" value="Porin"/>
    <property type="match status" value="1"/>
</dbReference>
<keyword evidence="3" id="KW-0813">Transport</keyword>
<evidence type="ECO:0000256" key="2">
    <source>
        <dbReference type="ARBA" id="ARBA00011233"/>
    </source>
</evidence>
<dbReference type="InterPro" id="IPR023614">
    <property type="entry name" value="Porin_dom_sf"/>
</dbReference>
<feature type="chain" id="PRO_5002640915" evidence="12">
    <location>
        <begin position="23"/>
        <end position="376"/>
    </location>
</feature>
<dbReference type="SUPFAM" id="SSF56935">
    <property type="entry name" value="Porins"/>
    <property type="match status" value="1"/>
</dbReference>
<evidence type="ECO:0000256" key="9">
    <source>
        <dbReference type="ARBA" id="ARBA00023136"/>
    </source>
</evidence>
<evidence type="ECO:0000313" key="14">
    <source>
        <dbReference type="EMBL" id="ABM62814.1"/>
    </source>
</evidence>
<dbReference type="CDD" id="cd00342">
    <property type="entry name" value="gram_neg_porins"/>
    <property type="match status" value="1"/>
</dbReference>
<evidence type="ECO:0000256" key="3">
    <source>
        <dbReference type="ARBA" id="ARBA00022448"/>
    </source>
</evidence>
<evidence type="ECO:0000256" key="10">
    <source>
        <dbReference type="ARBA" id="ARBA00023237"/>
    </source>
</evidence>
<evidence type="ECO:0000256" key="1">
    <source>
        <dbReference type="ARBA" id="ARBA00004571"/>
    </source>
</evidence>
<dbReference type="PANTHER" id="PTHR34501">
    <property type="entry name" value="PROTEIN YDDL-RELATED"/>
    <property type="match status" value="1"/>
</dbReference>
<keyword evidence="15" id="KW-1185">Reference proteome</keyword>
<keyword evidence="5" id="KW-0812">Transmembrane</keyword>
<dbReference type="STRING" id="349124.Hhal_2050"/>
<dbReference type="RefSeq" id="WP_011814836.1">
    <property type="nucleotide sequence ID" value="NC_008789.1"/>
</dbReference>
<dbReference type="GO" id="GO:0046930">
    <property type="term" value="C:pore complex"/>
    <property type="evidence" value="ECO:0007669"/>
    <property type="project" value="UniProtKB-KW"/>
</dbReference>
<gene>
    <name evidence="14" type="ordered locus">Hhal_2050</name>
</gene>
<accession>A1WYQ2</accession>
<protein>
    <submittedName>
        <fullName evidence="14">Porin, Gram-negative type</fullName>
    </submittedName>
</protein>
<keyword evidence="4" id="KW-1134">Transmembrane beta strand</keyword>
<name>A1WYQ2_HALHL</name>
<feature type="region of interest" description="Disordered" evidence="11">
    <location>
        <begin position="343"/>
        <end position="365"/>
    </location>
</feature>
<evidence type="ECO:0000256" key="4">
    <source>
        <dbReference type="ARBA" id="ARBA00022452"/>
    </source>
</evidence>
<keyword evidence="7" id="KW-0406">Ion transport</keyword>
<reference evidence="14 15" key="2">
    <citation type="journal article" date="2013" name="Stand. Genomic Sci.">
        <title>Complete genome sequence of Halorhodospira halophila SL1.</title>
        <authorList>
            <person name="Challacombe J.F."/>
            <person name="Majid S."/>
            <person name="Deole R."/>
            <person name="Brettin T.S."/>
            <person name="Bruce D."/>
            <person name="Delano S.F."/>
            <person name="Detter J.C."/>
            <person name="Gleasner C.D."/>
            <person name="Han C.S."/>
            <person name="Misra M."/>
            <person name="Reitenga K.G."/>
            <person name="Mikhailova N."/>
            <person name="Woyke T."/>
            <person name="Pitluck S."/>
            <person name="Nolan M."/>
            <person name="Land M.L."/>
            <person name="Saunders E."/>
            <person name="Tapia R."/>
            <person name="Lapidus A."/>
            <person name="Ivanova N."/>
            <person name="Hoff W.D."/>
        </authorList>
    </citation>
    <scope>NUCLEOTIDE SEQUENCE [LARGE SCALE GENOMIC DNA]</scope>
    <source>
        <strain evidence="15">DSM 244 / SL1</strain>
    </source>
</reference>
<comment type="subcellular location">
    <subcellularLocation>
        <location evidence="1">Cell outer membrane</location>
        <topology evidence="1">Multi-pass membrane protein</topology>
    </subcellularLocation>
</comment>
<evidence type="ECO:0000256" key="11">
    <source>
        <dbReference type="SAM" id="MobiDB-lite"/>
    </source>
</evidence>
<dbReference type="OrthoDB" id="8173690at2"/>
<dbReference type="Proteomes" id="UP000000647">
    <property type="component" value="Chromosome"/>
</dbReference>
<dbReference type="eggNOG" id="COG3203">
    <property type="taxonomic scope" value="Bacteria"/>
</dbReference>
<dbReference type="AlphaFoldDB" id="A1WYQ2"/>
<dbReference type="PANTHER" id="PTHR34501:SF9">
    <property type="entry name" value="MAJOR OUTER MEMBRANE PROTEIN P.IA"/>
    <property type="match status" value="1"/>
</dbReference>
<evidence type="ECO:0000259" key="13">
    <source>
        <dbReference type="Pfam" id="PF13609"/>
    </source>
</evidence>
<dbReference type="KEGG" id="hha:Hhal_2050"/>
<evidence type="ECO:0000256" key="8">
    <source>
        <dbReference type="ARBA" id="ARBA00023114"/>
    </source>
</evidence>
<evidence type="ECO:0000256" key="6">
    <source>
        <dbReference type="ARBA" id="ARBA00022729"/>
    </source>
</evidence>
<dbReference type="GO" id="GO:0009279">
    <property type="term" value="C:cell outer membrane"/>
    <property type="evidence" value="ECO:0007669"/>
    <property type="project" value="UniProtKB-SubCell"/>
</dbReference>
<dbReference type="HOGENOM" id="CLU_038238_3_1_6"/>
<evidence type="ECO:0000256" key="7">
    <source>
        <dbReference type="ARBA" id="ARBA00023065"/>
    </source>
</evidence>
<keyword evidence="9" id="KW-0472">Membrane</keyword>
<organism evidence="14 15">
    <name type="scientific">Halorhodospira halophila (strain DSM 244 / SL1)</name>
    <name type="common">Ectothiorhodospira halophila (strain DSM 244 / SL1)</name>
    <dbReference type="NCBI Taxonomy" id="349124"/>
    <lineage>
        <taxon>Bacteria</taxon>
        <taxon>Pseudomonadati</taxon>
        <taxon>Pseudomonadota</taxon>
        <taxon>Gammaproteobacteria</taxon>
        <taxon>Chromatiales</taxon>
        <taxon>Ectothiorhodospiraceae</taxon>
        <taxon>Halorhodospira</taxon>
    </lineage>
</organism>
<feature type="signal peptide" evidence="12">
    <location>
        <begin position="1"/>
        <end position="22"/>
    </location>
</feature>
<comment type="subunit">
    <text evidence="2">Homotrimer.</text>
</comment>
<dbReference type="Pfam" id="PF13609">
    <property type="entry name" value="Porin_4"/>
    <property type="match status" value="1"/>
</dbReference>
<dbReference type="GO" id="GO:0006811">
    <property type="term" value="P:monoatomic ion transport"/>
    <property type="evidence" value="ECO:0007669"/>
    <property type="project" value="UniProtKB-KW"/>
</dbReference>
<dbReference type="EMBL" id="CP000544">
    <property type="protein sequence ID" value="ABM62814.1"/>
    <property type="molecule type" value="Genomic_DNA"/>
</dbReference>
<proteinExistence type="predicted"/>
<keyword evidence="8" id="KW-0626">Porin</keyword>
<dbReference type="GO" id="GO:0015288">
    <property type="term" value="F:porin activity"/>
    <property type="evidence" value="ECO:0007669"/>
    <property type="project" value="UniProtKB-KW"/>
</dbReference>
<evidence type="ECO:0000256" key="12">
    <source>
        <dbReference type="SAM" id="SignalP"/>
    </source>
</evidence>